<dbReference type="RefSeq" id="WP_229784089.1">
    <property type="nucleotide sequence ID" value="NZ_BMQB01000007.1"/>
</dbReference>
<protein>
    <submittedName>
        <fullName evidence="3">Aminopeptidase</fullName>
    </submittedName>
</protein>
<name>A0A8J3B724_9ACTN</name>
<dbReference type="AlphaFoldDB" id="A0A8J3B724"/>
<gene>
    <name evidence="3" type="ORF">GCM10010123_33010</name>
</gene>
<keyword evidence="3" id="KW-0378">Hydrolase</keyword>
<keyword evidence="3" id="KW-0031">Aminopeptidase</keyword>
<dbReference type="PANTHER" id="PTHR12147:SF26">
    <property type="entry name" value="PEPTIDASE M28 DOMAIN-CONTAINING PROTEIN"/>
    <property type="match status" value="1"/>
</dbReference>
<dbReference type="SUPFAM" id="SSF53187">
    <property type="entry name" value="Zn-dependent exopeptidases"/>
    <property type="match status" value="1"/>
</dbReference>
<dbReference type="PANTHER" id="PTHR12147">
    <property type="entry name" value="METALLOPEPTIDASE M28 FAMILY MEMBER"/>
    <property type="match status" value="1"/>
</dbReference>
<dbReference type="Proteomes" id="UP000649739">
    <property type="component" value="Unassembled WGS sequence"/>
</dbReference>
<evidence type="ECO:0000313" key="4">
    <source>
        <dbReference type="Proteomes" id="UP000649739"/>
    </source>
</evidence>
<accession>A0A8J3B724</accession>
<dbReference type="Pfam" id="PF04389">
    <property type="entry name" value="Peptidase_M28"/>
    <property type="match status" value="1"/>
</dbReference>
<sequence>MHLRTLVAGAVAAALGATTLAGTAWAEILPTVPGARGAAAADPPVIPESAPMEHIQGLQKVADANGGNRAHGRPGFKASIDYVKGKLDAAGFTTSVQNFTHNGATGWNLIADWPHGDANNVVFLGAHLDSVPAGPGINDDGSGTASLMAVALEVAKSNVKPAKRLRFGWWGAEELGLIGSKYYTQQLPADERKKIAVYLNFDMVGAKGTQTWGVYEQSSEYNAIWKDYFKGKNIPTKNVNYGDRSDHGSFLRIGVKVSGIGSGSDPCYHKACDTTSNVDARTMGVTTNAIAHVAWKLSGARRY</sequence>
<reference evidence="3" key="2">
    <citation type="submission" date="2020-09" db="EMBL/GenBank/DDBJ databases">
        <authorList>
            <person name="Sun Q."/>
            <person name="Ohkuma M."/>
        </authorList>
    </citation>
    <scope>NUCLEOTIDE SEQUENCE</scope>
    <source>
        <strain evidence="3">JCM 3090</strain>
    </source>
</reference>
<dbReference type="GO" id="GO:0006508">
    <property type="term" value="P:proteolysis"/>
    <property type="evidence" value="ECO:0007669"/>
    <property type="project" value="InterPro"/>
</dbReference>
<dbReference type="GO" id="GO:0004177">
    <property type="term" value="F:aminopeptidase activity"/>
    <property type="evidence" value="ECO:0007669"/>
    <property type="project" value="UniProtKB-KW"/>
</dbReference>
<dbReference type="Gene3D" id="3.40.630.10">
    <property type="entry name" value="Zn peptidases"/>
    <property type="match status" value="1"/>
</dbReference>
<evidence type="ECO:0000313" key="3">
    <source>
        <dbReference type="EMBL" id="GGK00495.1"/>
    </source>
</evidence>
<feature type="signal peptide" evidence="1">
    <location>
        <begin position="1"/>
        <end position="26"/>
    </location>
</feature>
<dbReference type="GO" id="GO:0008235">
    <property type="term" value="F:metalloexopeptidase activity"/>
    <property type="evidence" value="ECO:0007669"/>
    <property type="project" value="InterPro"/>
</dbReference>
<evidence type="ECO:0000259" key="2">
    <source>
        <dbReference type="Pfam" id="PF04389"/>
    </source>
</evidence>
<reference evidence="3" key="1">
    <citation type="journal article" date="2014" name="Int. J. Syst. Evol. Microbiol.">
        <title>Complete genome sequence of Corynebacterium casei LMG S-19264T (=DSM 44701T), isolated from a smear-ripened cheese.</title>
        <authorList>
            <consortium name="US DOE Joint Genome Institute (JGI-PGF)"/>
            <person name="Walter F."/>
            <person name="Albersmeier A."/>
            <person name="Kalinowski J."/>
            <person name="Ruckert C."/>
        </authorList>
    </citation>
    <scope>NUCLEOTIDE SEQUENCE</scope>
    <source>
        <strain evidence="3">JCM 3090</strain>
    </source>
</reference>
<feature type="chain" id="PRO_5035168029" evidence="1">
    <location>
        <begin position="27"/>
        <end position="303"/>
    </location>
</feature>
<dbReference type="EMBL" id="BMQB01000007">
    <property type="protein sequence ID" value="GGK00495.1"/>
    <property type="molecule type" value="Genomic_DNA"/>
</dbReference>
<dbReference type="InterPro" id="IPR045175">
    <property type="entry name" value="M28_fam"/>
</dbReference>
<organism evidence="3 4">
    <name type="scientific">Pilimelia anulata</name>
    <dbReference type="NCBI Taxonomy" id="53371"/>
    <lineage>
        <taxon>Bacteria</taxon>
        <taxon>Bacillati</taxon>
        <taxon>Actinomycetota</taxon>
        <taxon>Actinomycetes</taxon>
        <taxon>Micromonosporales</taxon>
        <taxon>Micromonosporaceae</taxon>
        <taxon>Pilimelia</taxon>
    </lineage>
</organism>
<evidence type="ECO:0000256" key="1">
    <source>
        <dbReference type="SAM" id="SignalP"/>
    </source>
</evidence>
<keyword evidence="1" id="KW-0732">Signal</keyword>
<comment type="caution">
    <text evidence="3">The sequence shown here is derived from an EMBL/GenBank/DDBJ whole genome shotgun (WGS) entry which is preliminary data.</text>
</comment>
<proteinExistence type="predicted"/>
<keyword evidence="3" id="KW-0645">Protease</keyword>
<feature type="domain" description="Peptidase M28" evidence="2">
    <location>
        <begin position="108"/>
        <end position="293"/>
    </location>
</feature>
<dbReference type="InterPro" id="IPR007484">
    <property type="entry name" value="Peptidase_M28"/>
</dbReference>
<keyword evidence="4" id="KW-1185">Reference proteome</keyword>